<dbReference type="Pfam" id="PF02796">
    <property type="entry name" value="HTH_7"/>
    <property type="match status" value="1"/>
</dbReference>
<dbReference type="GO" id="GO:0003677">
    <property type="term" value="F:DNA binding"/>
    <property type="evidence" value="ECO:0007669"/>
    <property type="project" value="InterPro"/>
</dbReference>
<dbReference type="WBParaSite" id="Hba_19307">
    <property type="protein sequence ID" value="Hba_19307"/>
    <property type="gene ID" value="Hba_19307"/>
</dbReference>
<evidence type="ECO:0000313" key="4">
    <source>
        <dbReference type="WBParaSite" id="Hba_19307"/>
    </source>
</evidence>
<dbReference type="AlphaFoldDB" id="A0A1I7XP88"/>
<sequence length="62" mass="7226">MGRAPKLSQHERDQIKALSTVGYRVKQIADVVKCSRKAVTDFLRLQKEYAQRRVVILRKTQN</sequence>
<dbReference type="InterPro" id="IPR006120">
    <property type="entry name" value="Resolvase_HTH_dom"/>
</dbReference>
<organism evidence="2 3">
    <name type="scientific">Heterorhabditis bacteriophora</name>
    <name type="common">Entomopathogenic nematode worm</name>
    <dbReference type="NCBI Taxonomy" id="37862"/>
    <lineage>
        <taxon>Eukaryota</taxon>
        <taxon>Metazoa</taxon>
        <taxon>Ecdysozoa</taxon>
        <taxon>Nematoda</taxon>
        <taxon>Chromadorea</taxon>
        <taxon>Rhabditida</taxon>
        <taxon>Rhabditina</taxon>
        <taxon>Rhabditomorpha</taxon>
        <taxon>Strongyloidea</taxon>
        <taxon>Heterorhabditidae</taxon>
        <taxon>Heterorhabditis</taxon>
    </lineage>
</organism>
<protein>
    <submittedName>
        <fullName evidence="3 4">HTH_7 domain-containing protein</fullName>
    </submittedName>
</protein>
<proteinExistence type="predicted"/>
<evidence type="ECO:0000259" key="1">
    <source>
        <dbReference type="Pfam" id="PF02796"/>
    </source>
</evidence>
<reference evidence="3 4" key="1">
    <citation type="submission" date="2016-11" db="UniProtKB">
        <authorList>
            <consortium name="WormBaseParasite"/>
        </authorList>
    </citation>
    <scope>IDENTIFICATION</scope>
</reference>
<evidence type="ECO:0000313" key="2">
    <source>
        <dbReference type="Proteomes" id="UP000095283"/>
    </source>
</evidence>
<keyword evidence="2" id="KW-1185">Reference proteome</keyword>
<dbReference type="GO" id="GO:0000150">
    <property type="term" value="F:DNA strand exchange activity"/>
    <property type="evidence" value="ECO:0007669"/>
    <property type="project" value="InterPro"/>
</dbReference>
<feature type="domain" description="Resolvase HTH" evidence="1">
    <location>
        <begin position="2"/>
        <end position="37"/>
    </location>
</feature>
<evidence type="ECO:0000313" key="3">
    <source>
        <dbReference type="WBParaSite" id="Hba_19293"/>
    </source>
</evidence>
<name>A0A1I7XP88_HETBA</name>
<dbReference type="Proteomes" id="UP000095283">
    <property type="component" value="Unplaced"/>
</dbReference>
<dbReference type="Gene3D" id="1.10.10.60">
    <property type="entry name" value="Homeodomain-like"/>
    <property type="match status" value="1"/>
</dbReference>
<dbReference type="WBParaSite" id="Hba_19293">
    <property type="protein sequence ID" value="Hba_19293"/>
    <property type="gene ID" value="Hba_19293"/>
</dbReference>
<accession>A0A1I7XP88</accession>